<dbReference type="Proteomes" id="UP000245845">
    <property type="component" value="Unassembled WGS sequence"/>
</dbReference>
<dbReference type="RefSeq" id="WP_109730531.1">
    <property type="nucleotide sequence ID" value="NZ_BAAACK010000004.1"/>
</dbReference>
<evidence type="ECO:0000256" key="1">
    <source>
        <dbReference type="SAM" id="Coils"/>
    </source>
</evidence>
<protein>
    <submittedName>
        <fullName evidence="2">Uncharacterized protein</fullName>
    </submittedName>
</protein>
<proteinExistence type="predicted"/>
<dbReference type="EMBL" id="QGDL01000003">
    <property type="protein sequence ID" value="PWJ30917.1"/>
    <property type="molecule type" value="Genomic_DNA"/>
</dbReference>
<gene>
    <name evidence="2" type="ORF">A8806_103325</name>
</gene>
<organism evidence="2 3">
    <name type="scientific">Faecalicatena orotica</name>
    <dbReference type="NCBI Taxonomy" id="1544"/>
    <lineage>
        <taxon>Bacteria</taxon>
        <taxon>Bacillati</taxon>
        <taxon>Bacillota</taxon>
        <taxon>Clostridia</taxon>
        <taxon>Lachnospirales</taxon>
        <taxon>Lachnospiraceae</taxon>
        <taxon>Faecalicatena</taxon>
    </lineage>
</organism>
<keyword evidence="1" id="KW-0175">Coiled coil</keyword>
<sequence>MARRPKSLEEQISLAVTKRDKAKLLLEECEKEIHSINQQIEDRELNNKGADLSVPLLYTKYSGTN</sequence>
<comment type="caution">
    <text evidence="2">The sequence shown here is derived from an EMBL/GenBank/DDBJ whole genome shotgun (WGS) entry which is preliminary data.</text>
</comment>
<evidence type="ECO:0000313" key="2">
    <source>
        <dbReference type="EMBL" id="PWJ30917.1"/>
    </source>
</evidence>
<evidence type="ECO:0000313" key="3">
    <source>
        <dbReference type="Proteomes" id="UP000245845"/>
    </source>
</evidence>
<name>A0A2Y9C9U4_9FIRM</name>
<accession>A0A2Y9C9U4</accession>
<keyword evidence="3" id="KW-1185">Reference proteome</keyword>
<feature type="coiled-coil region" evidence="1">
    <location>
        <begin position="19"/>
        <end position="46"/>
    </location>
</feature>
<reference evidence="2 3" key="1">
    <citation type="submission" date="2018-05" db="EMBL/GenBank/DDBJ databases">
        <title>The Hungate 1000. A catalogue of reference genomes from the rumen microbiome.</title>
        <authorList>
            <person name="Kelly W."/>
        </authorList>
    </citation>
    <scope>NUCLEOTIDE SEQUENCE [LARGE SCALE GENOMIC DNA]</scope>
    <source>
        <strain evidence="2 3">NLAE-zl-C242</strain>
    </source>
</reference>
<dbReference type="AlphaFoldDB" id="A0A2Y9C9U4"/>